<feature type="domain" description="PPIase cyclophilin-type" evidence="4">
    <location>
        <begin position="127"/>
        <end position="303"/>
    </location>
</feature>
<dbReference type="InterPro" id="IPR044666">
    <property type="entry name" value="Cyclophilin_A-like"/>
</dbReference>
<feature type="transmembrane region" description="Helical" evidence="3">
    <location>
        <begin position="33"/>
        <end position="53"/>
    </location>
</feature>
<keyword evidence="3" id="KW-0472">Membrane</keyword>
<dbReference type="Gene3D" id="2.40.100.10">
    <property type="entry name" value="Cyclophilin-like"/>
    <property type="match status" value="1"/>
</dbReference>
<accession>A0A7W0HTI9</accession>
<feature type="compositionally biased region" description="Polar residues" evidence="2">
    <location>
        <begin position="55"/>
        <end position="65"/>
    </location>
</feature>
<dbReference type="PANTHER" id="PTHR45625:SF3">
    <property type="entry name" value="PEPTIDYL-PROLYL CIS-TRANS ISOMERASE B-RELATED"/>
    <property type="match status" value="1"/>
</dbReference>
<dbReference type="InterPro" id="IPR029000">
    <property type="entry name" value="Cyclophilin-like_dom_sf"/>
</dbReference>
<evidence type="ECO:0000313" key="5">
    <source>
        <dbReference type="EMBL" id="MBA2895164.1"/>
    </source>
</evidence>
<feature type="region of interest" description="Disordered" evidence="2">
    <location>
        <begin position="1"/>
        <end position="29"/>
    </location>
</feature>
<keyword evidence="5" id="KW-0413">Isomerase</keyword>
<evidence type="ECO:0000313" key="6">
    <source>
        <dbReference type="Proteomes" id="UP000530928"/>
    </source>
</evidence>
<dbReference type="SUPFAM" id="SSF50891">
    <property type="entry name" value="Cyclophilin-like"/>
    <property type="match status" value="1"/>
</dbReference>
<feature type="region of interest" description="Disordered" evidence="2">
    <location>
        <begin position="54"/>
        <end position="94"/>
    </location>
</feature>
<name>A0A7W0HTI9_9ACTN</name>
<sequence length="305" mass="31611">MSGEDRQSQLAQEHKERQQQREAAAKGNGKRNAVIGAIVALAVVGGGVTAYALTNDSSGGTTSAVQPPVTMSPEASQSLPVEPSASAEPSASPSALTWPVSCTYTKDTTGVPQKFVGMPPAKANVKALDKLTITTNRGAIEIEMDPELTPCSVNSMAFLAKKNFYAGNKCHRLVGLQQAGVALLQCGDPTAKADGKNPTDGTGTAGYFVPDEAVDAMPYTRGVVFLTQPEEGTDMSSSQFAISLDDANGALPTGYTPIGMVTKGLEWIDAALKEGVIENPQDIGGDGGSTAPKNPIVIEKVTVTK</sequence>
<dbReference type="RefSeq" id="WP_181613848.1">
    <property type="nucleotide sequence ID" value="NZ_BAABAM010000004.1"/>
</dbReference>
<feature type="compositionally biased region" description="Low complexity" evidence="2">
    <location>
        <begin position="78"/>
        <end position="94"/>
    </location>
</feature>
<dbReference type="InterPro" id="IPR002130">
    <property type="entry name" value="Cyclophilin-type_PPIase_dom"/>
</dbReference>
<keyword evidence="3" id="KW-1133">Transmembrane helix</keyword>
<dbReference type="Proteomes" id="UP000530928">
    <property type="component" value="Unassembled WGS sequence"/>
</dbReference>
<dbReference type="PANTHER" id="PTHR45625">
    <property type="entry name" value="PEPTIDYL-PROLYL CIS-TRANS ISOMERASE-RELATED"/>
    <property type="match status" value="1"/>
</dbReference>
<keyword evidence="3" id="KW-0812">Transmembrane</keyword>
<comment type="caution">
    <text evidence="5">The sequence shown here is derived from an EMBL/GenBank/DDBJ whole genome shotgun (WGS) entry which is preliminary data.</text>
</comment>
<dbReference type="PROSITE" id="PS50072">
    <property type="entry name" value="CSA_PPIASE_2"/>
    <property type="match status" value="1"/>
</dbReference>
<feature type="compositionally biased region" description="Basic and acidic residues" evidence="2">
    <location>
        <begin position="1"/>
        <end position="24"/>
    </location>
</feature>
<dbReference type="GO" id="GO:0003755">
    <property type="term" value="F:peptidyl-prolyl cis-trans isomerase activity"/>
    <property type="evidence" value="ECO:0007669"/>
    <property type="project" value="UniProtKB-EC"/>
</dbReference>
<evidence type="ECO:0000259" key="4">
    <source>
        <dbReference type="PROSITE" id="PS50072"/>
    </source>
</evidence>
<organism evidence="5 6">
    <name type="scientific">Nonomuraea soli</name>
    <dbReference type="NCBI Taxonomy" id="1032476"/>
    <lineage>
        <taxon>Bacteria</taxon>
        <taxon>Bacillati</taxon>
        <taxon>Actinomycetota</taxon>
        <taxon>Actinomycetes</taxon>
        <taxon>Streptosporangiales</taxon>
        <taxon>Streptosporangiaceae</taxon>
        <taxon>Nonomuraea</taxon>
    </lineage>
</organism>
<dbReference type="EC" id="5.2.1.8" evidence="5"/>
<dbReference type="EMBL" id="JACDUR010000006">
    <property type="protein sequence ID" value="MBA2895164.1"/>
    <property type="molecule type" value="Genomic_DNA"/>
</dbReference>
<evidence type="ECO:0000256" key="3">
    <source>
        <dbReference type="SAM" id="Phobius"/>
    </source>
</evidence>
<keyword evidence="6" id="KW-1185">Reference proteome</keyword>
<dbReference type="Pfam" id="PF00160">
    <property type="entry name" value="Pro_isomerase"/>
    <property type="match status" value="1"/>
</dbReference>
<evidence type="ECO:0000256" key="2">
    <source>
        <dbReference type="SAM" id="MobiDB-lite"/>
    </source>
</evidence>
<proteinExistence type="predicted"/>
<dbReference type="AlphaFoldDB" id="A0A7W0HTI9"/>
<evidence type="ECO:0000256" key="1">
    <source>
        <dbReference type="ARBA" id="ARBA00002388"/>
    </source>
</evidence>
<comment type="function">
    <text evidence="1">PPIases accelerate the folding of proteins. It catalyzes the cis-trans isomerization of proline imidic peptide bonds in oligopeptides.</text>
</comment>
<gene>
    <name evidence="5" type="ORF">HNR30_006536</name>
</gene>
<reference evidence="5 6" key="1">
    <citation type="submission" date="2020-07" db="EMBL/GenBank/DDBJ databases">
        <title>Genomic Encyclopedia of Type Strains, Phase IV (KMG-IV): sequencing the most valuable type-strain genomes for metagenomic binning, comparative biology and taxonomic classification.</title>
        <authorList>
            <person name="Goeker M."/>
        </authorList>
    </citation>
    <scope>NUCLEOTIDE SEQUENCE [LARGE SCALE GENOMIC DNA]</scope>
    <source>
        <strain evidence="5 6">DSM 45533</strain>
    </source>
</reference>
<protein>
    <submittedName>
        <fullName evidence="5">Peptidyl-prolyl cis-trans isomerase B (Cyclophilin B)</fullName>
        <ecNumber evidence="5">5.2.1.8</ecNumber>
    </submittedName>
</protein>